<dbReference type="GO" id="GO:0009898">
    <property type="term" value="C:cytoplasmic side of plasma membrane"/>
    <property type="evidence" value="ECO:0007669"/>
    <property type="project" value="TreeGrafter"/>
</dbReference>
<reference evidence="12" key="2">
    <citation type="journal article" date="2021" name="PeerJ">
        <title>Extensive microbial diversity within the chicken gut microbiome revealed by metagenomics and culture.</title>
        <authorList>
            <person name="Gilroy R."/>
            <person name="Ravi A."/>
            <person name="Getino M."/>
            <person name="Pursley I."/>
            <person name="Horton D.L."/>
            <person name="Alikhan N.F."/>
            <person name="Baker D."/>
            <person name="Gharbi K."/>
            <person name="Hall N."/>
            <person name="Watson M."/>
            <person name="Adriaenssens E.M."/>
            <person name="Foster-Nyarko E."/>
            <person name="Jarju S."/>
            <person name="Secka A."/>
            <person name="Antonio M."/>
            <person name="Oren A."/>
            <person name="Chaudhuri R.R."/>
            <person name="La Ragione R."/>
            <person name="Hildebrand F."/>
            <person name="Pallen M.J."/>
        </authorList>
    </citation>
    <scope>NUCLEOTIDE SEQUENCE</scope>
    <source>
        <strain evidence="12">10406</strain>
    </source>
</reference>
<organism evidence="12 13">
    <name type="scientific">Candidatus Limadaptatus stercoripullorum</name>
    <dbReference type="NCBI Taxonomy" id="2840846"/>
    <lineage>
        <taxon>Bacteria</taxon>
        <taxon>Bacillati</taxon>
        <taxon>Bacillota</taxon>
        <taxon>Clostridia</taxon>
        <taxon>Eubacteriales</taxon>
        <taxon>Candidatus Limadaptatus</taxon>
    </lineage>
</organism>
<comment type="similarity">
    <text evidence="1">Belongs to the ParA family. MinD subfamily.</text>
</comment>
<keyword evidence="3" id="KW-0132">Cell division</keyword>
<dbReference type="InterPro" id="IPR050625">
    <property type="entry name" value="ParA/MinD_ATPase"/>
</dbReference>
<protein>
    <recommendedName>
        <fullName evidence="2">Septum site-determining protein MinD</fullName>
    </recommendedName>
    <alternativeName>
        <fullName evidence="9">Cell division inhibitor MinD</fullName>
    </alternativeName>
</protein>
<evidence type="ECO:0000256" key="8">
    <source>
        <dbReference type="ARBA" id="ARBA00025436"/>
    </source>
</evidence>
<dbReference type="InterPro" id="IPR027417">
    <property type="entry name" value="P-loop_NTPase"/>
</dbReference>
<evidence type="ECO:0000256" key="2">
    <source>
        <dbReference type="ARBA" id="ARBA00016887"/>
    </source>
</evidence>
<dbReference type="GO" id="GO:0051782">
    <property type="term" value="P:negative regulation of cell division"/>
    <property type="evidence" value="ECO:0007669"/>
    <property type="project" value="TreeGrafter"/>
</dbReference>
<dbReference type="Proteomes" id="UP000886857">
    <property type="component" value="Unassembled WGS sequence"/>
</dbReference>
<evidence type="ECO:0000256" key="5">
    <source>
        <dbReference type="ARBA" id="ARBA00022840"/>
    </source>
</evidence>
<evidence type="ECO:0000313" key="12">
    <source>
        <dbReference type="EMBL" id="HIU99457.1"/>
    </source>
</evidence>
<dbReference type="InterPro" id="IPR025501">
    <property type="entry name" value="MinD_FleN"/>
</dbReference>
<comment type="caution">
    <text evidence="12">The sequence shown here is derived from an EMBL/GenBank/DDBJ whole genome shotgun (WGS) entry which is preliminary data.</text>
</comment>
<dbReference type="GO" id="GO:0005829">
    <property type="term" value="C:cytosol"/>
    <property type="evidence" value="ECO:0007669"/>
    <property type="project" value="TreeGrafter"/>
</dbReference>
<dbReference type="EMBL" id="DVOE01000094">
    <property type="protein sequence ID" value="HIU99457.1"/>
    <property type="molecule type" value="Genomic_DNA"/>
</dbReference>
<evidence type="ECO:0000256" key="3">
    <source>
        <dbReference type="ARBA" id="ARBA00022618"/>
    </source>
</evidence>
<keyword evidence="4 10" id="KW-0547">Nucleotide-binding</keyword>
<feature type="domain" description="CobQ/CobB/MinD/ParA nucleotide binding" evidence="11">
    <location>
        <begin position="1"/>
        <end position="198"/>
    </location>
</feature>
<evidence type="ECO:0000259" key="11">
    <source>
        <dbReference type="Pfam" id="PF01656"/>
    </source>
</evidence>
<reference evidence="12" key="1">
    <citation type="submission" date="2020-10" db="EMBL/GenBank/DDBJ databases">
        <authorList>
            <person name="Gilroy R."/>
        </authorList>
    </citation>
    <scope>NUCLEOTIDE SEQUENCE</scope>
    <source>
        <strain evidence="12">10406</strain>
    </source>
</reference>
<dbReference type="PANTHER" id="PTHR43384">
    <property type="entry name" value="SEPTUM SITE-DETERMINING PROTEIN MIND HOMOLOG, CHLOROPLASTIC-RELATED"/>
    <property type="match status" value="1"/>
</dbReference>
<evidence type="ECO:0000256" key="7">
    <source>
        <dbReference type="ARBA" id="ARBA00023306"/>
    </source>
</evidence>
<evidence type="ECO:0000256" key="9">
    <source>
        <dbReference type="ARBA" id="ARBA00032845"/>
    </source>
</evidence>
<evidence type="ECO:0000256" key="1">
    <source>
        <dbReference type="ARBA" id="ARBA00010257"/>
    </source>
</evidence>
<dbReference type="AlphaFoldDB" id="A0A9D1NAC6"/>
<name>A0A9D1NAC6_9FIRM</name>
<dbReference type="Pfam" id="PF01656">
    <property type="entry name" value="CbiA"/>
    <property type="match status" value="1"/>
</dbReference>
<sequence length="246" mass="26234">MVTSGKGGVGKTTVTATLGRQLADMGYSVVLVDADVGLNNLDVATGVESRVVYDLSDVLAGRCSVTQALVADHESAALVLPSSPACFGLSAQAFRGALEGLEGDFLLIDCPAGVEEGFHRAVSAAREAIVVTTPSASAIRDADKVIALLSAYRLDDVSAVVNRVRPDMVSRGEMMSVEEVCALLRVPAIGAVPEDDCITLYQQLGRVPDFAPSEKAFRQLAENVARREKKLTAAVRGRRRRRSFWR</sequence>
<keyword evidence="5 10" id="KW-0067">ATP-binding</keyword>
<keyword evidence="6" id="KW-0717">Septation</keyword>
<dbReference type="GO" id="GO:0016887">
    <property type="term" value="F:ATP hydrolysis activity"/>
    <property type="evidence" value="ECO:0007669"/>
    <property type="project" value="InterPro"/>
</dbReference>
<accession>A0A9D1NAC6</accession>
<evidence type="ECO:0000256" key="6">
    <source>
        <dbReference type="ARBA" id="ARBA00023210"/>
    </source>
</evidence>
<feature type="binding site" evidence="10">
    <location>
        <begin position="6"/>
        <end position="13"/>
    </location>
    <ligand>
        <name>ATP</name>
        <dbReference type="ChEBI" id="CHEBI:30616"/>
    </ligand>
</feature>
<evidence type="ECO:0000256" key="4">
    <source>
        <dbReference type="ARBA" id="ARBA00022741"/>
    </source>
</evidence>
<dbReference type="PANTHER" id="PTHR43384:SF6">
    <property type="entry name" value="SEPTUM SITE-DETERMINING PROTEIN MIND HOMOLOG, CHLOROPLASTIC"/>
    <property type="match status" value="1"/>
</dbReference>
<dbReference type="InterPro" id="IPR002586">
    <property type="entry name" value="CobQ/CobB/MinD/ParA_Nub-bd_dom"/>
</dbReference>
<proteinExistence type="inferred from homology"/>
<dbReference type="PIRSF" id="PIRSF003092">
    <property type="entry name" value="MinD"/>
    <property type="match status" value="1"/>
</dbReference>
<dbReference type="NCBIfam" id="TIGR01968">
    <property type="entry name" value="minD_bact"/>
    <property type="match status" value="1"/>
</dbReference>
<gene>
    <name evidence="12" type="primary">minD</name>
    <name evidence="12" type="ORF">IAC73_06410</name>
</gene>
<dbReference type="GO" id="GO:0005524">
    <property type="term" value="F:ATP binding"/>
    <property type="evidence" value="ECO:0007669"/>
    <property type="project" value="UniProtKB-KW"/>
</dbReference>
<dbReference type="SUPFAM" id="SSF52540">
    <property type="entry name" value="P-loop containing nucleoside triphosphate hydrolases"/>
    <property type="match status" value="1"/>
</dbReference>
<dbReference type="Gene3D" id="3.40.50.300">
    <property type="entry name" value="P-loop containing nucleotide triphosphate hydrolases"/>
    <property type="match status" value="1"/>
</dbReference>
<keyword evidence="7" id="KW-0131">Cell cycle</keyword>
<dbReference type="GO" id="GO:0000917">
    <property type="term" value="P:division septum assembly"/>
    <property type="evidence" value="ECO:0007669"/>
    <property type="project" value="UniProtKB-KW"/>
</dbReference>
<dbReference type="InterPro" id="IPR010223">
    <property type="entry name" value="MinD"/>
</dbReference>
<comment type="function">
    <text evidence="8">ATPase required for the correct placement of the division site. Cell division inhibitors MinC and MinD act in concert to form an inhibitor capable of blocking formation of the polar Z ring septums. Rapidly oscillates between the poles of the cell to destabilize FtsZ filaments that have formed before they mature into polar Z rings.</text>
</comment>
<evidence type="ECO:0000256" key="10">
    <source>
        <dbReference type="PIRSR" id="PIRSR003092-1"/>
    </source>
</evidence>
<evidence type="ECO:0000313" key="13">
    <source>
        <dbReference type="Proteomes" id="UP000886857"/>
    </source>
</evidence>